<dbReference type="Proteomes" id="UP000790377">
    <property type="component" value="Unassembled WGS sequence"/>
</dbReference>
<name>A0ACB8A3D8_9AGAM</name>
<sequence length="352" mass="40174">MSVPLVHSQAYVFDPRPSFPFFLTAKRYWVDSDIAEHDEDPNALTLVFAHAIGFHKEHWEPTIEDLFKLLQTQAQLEHDGHRKVKIREMWSIDAPNHGDAAILNEKTLRWGYEQVFFWEDYGRGIHAFLTGLGTGVDVDFTKHNLVGIGHSMGTGSIMLSTTYQPPLTYSSIHLIETMIMGQQYSSIPLQNAEKAAMNRRDIWPSIEEAYQVMKSRPLWKNWDERILRIYVNHGLRPLPTLEYPNRLDGVTLKCTKQQESATLGDHKSRVLAYNLLPHLAKRIPIHFVYGGIDEHTQVLFTGKRSRINHHCSSVETKNDVLRHGSGGIENSARIIRIPGAGHMASSSTFKSW</sequence>
<reference evidence="1" key="1">
    <citation type="journal article" date="2021" name="New Phytol.">
        <title>Evolutionary innovations through gain and loss of genes in the ectomycorrhizal Boletales.</title>
        <authorList>
            <person name="Wu G."/>
            <person name="Miyauchi S."/>
            <person name="Morin E."/>
            <person name="Kuo A."/>
            <person name="Drula E."/>
            <person name="Varga T."/>
            <person name="Kohler A."/>
            <person name="Feng B."/>
            <person name="Cao Y."/>
            <person name="Lipzen A."/>
            <person name="Daum C."/>
            <person name="Hundley H."/>
            <person name="Pangilinan J."/>
            <person name="Johnson J."/>
            <person name="Barry K."/>
            <person name="LaButti K."/>
            <person name="Ng V."/>
            <person name="Ahrendt S."/>
            <person name="Min B."/>
            <person name="Choi I.G."/>
            <person name="Park H."/>
            <person name="Plett J.M."/>
            <person name="Magnuson J."/>
            <person name="Spatafora J.W."/>
            <person name="Nagy L.G."/>
            <person name="Henrissat B."/>
            <person name="Grigoriev I.V."/>
            <person name="Yang Z.L."/>
            <person name="Xu J."/>
            <person name="Martin F.M."/>
        </authorList>
    </citation>
    <scope>NUCLEOTIDE SEQUENCE</scope>
    <source>
        <strain evidence="1">ATCC 28755</strain>
    </source>
</reference>
<comment type="caution">
    <text evidence="1">The sequence shown here is derived from an EMBL/GenBank/DDBJ whole genome shotgun (WGS) entry which is preliminary data.</text>
</comment>
<proteinExistence type="predicted"/>
<keyword evidence="2" id="KW-1185">Reference proteome</keyword>
<keyword evidence="1" id="KW-0378">Hydrolase</keyword>
<organism evidence="1 2">
    <name type="scientific">Hygrophoropsis aurantiaca</name>
    <dbReference type="NCBI Taxonomy" id="72124"/>
    <lineage>
        <taxon>Eukaryota</taxon>
        <taxon>Fungi</taxon>
        <taxon>Dikarya</taxon>
        <taxon>Basidiomycota</taxon>
        <taxon>Agaricomycotina</taxon>
        <taxon>Agaricomycetes</taxon>
        <taxon>Agaricomycetidae</taxon>
        <taxon>Boletales</taxon>
        <taxon>Coniophorineae</taxon>
        <taxon>Hygrophoropsidaceae</taxon>
        <taxon>Hygrophoropsis</taxon>
    </lineage>
</organism>
<accession>A0ACB8A3D8</accession>
<evidence type="ECO:0000313" key="1">
    <source>
        <dbReference type="EMBL" id="KAH7907247.1"/>
    </source>
</evidence>
<evidence type="ECO:0000313" key="2">
    <source>
        <dbReference type="Proteomes" id="UP000790377"/>
    </source>
</evidence>
<protein>
    <submittedName>
        <fullName evidence="1">Alpha/beta hydrolase fold-1</fullName>
    </submittedName>
</protein>
<dbReference type="EMBL" id="MU267923">
    <property type="protein sequence ID" value="KAH7907247.1"/>
    <property type="molecule type" value="Genomic_DNA"/>
</dbReference>
<gene>
    <name evidence="1" type="ORF">BJ138DRAFT_1092979</name>
</gene>